<dbReference type="PROSITE" id="PS51819">
    <property type="entry name" value="VOC"/>
    <property type="match status" value="1"/>
</dbReference>
<dbReference type="InterPro" id="IPR004360">
    <property type="entry name" value="Glyas_Fos-R_dOase_dom"/>
</dbReference>
<keyword evidence="3" id="KW-1185">Reference proteome</keyword>
<dbReference type="Gene3D" id="3.10.180.10">
    <property type="entry name" value="2,3-Dihydroxybiphenyl 1,2-Dioxygenase, domain 1"/>
    <property type="match status" value="1"/>
</dbReference>
<dbReference type="SUPFAM" id="SSF54593">
    <property type="entry name" value="Glyoxalase/Bleomycin resistance protein/Dihydroxybiphenyl dioxygenase"/>
    <property type="match status" value="1"/>
</dbReference>
<dbReference type="AlphaFoldDB" id="A0A553ZXG3"/>
<dbReference type="InterPro" id="IPR029068">
    <property type="entry name" value="Glyas_Bleomycin-R_OHBP_Dase"/>
</dbReference>
<gene>
    <name evidence="2" type="ORF">FN960_12300</name>
</gene>
<dbReference type="EMBL" id="VLXZ01000007">
    <property type="protein sequence ID" value="TSB46140.1"/>
    <property type="molecule type" value="Genomic_DNA"/>
</dbReference>
<dbReference type="RefSeq" id="WP_143849034.1">
    <property type="nucleotide sequence ID" value="NZ_VLXZ01000007.1"/>
</dbReference>
<feature type="domain" description="VOC" evidence="1">
    <location>
        <begin position="7"/>
        <end position="121"/>
    </location>
</feature>
<sequence length="123" mass="14441">MTEYLESIHHVQLAAPVGGEEKARRFYKDILGFTEVEKPAQMRANGGCWFEQGSISLHIGIETPFVPAERAHPALYTSHLEDLAERLQQYQIDVEFDTRYEGYKRFYVYDPFRNRIEILQRES</sequence>
<dbReference type="InterPro" id="IPR037523">
    <property type="entry name" value="VOC_core"/>
</dbReference>
<dbReference type="PANTHER" id="PTHR39175:SF1">
    <property type="entry name" value="FAMILY PROTEIN, PUTATIVE (AFU_ORTHOLOGUE AFUA_3G15060)-RELATED"/>
    <property type="match status" value="1"/>
</dbReference>
<evidence type="ECO:0000259" key="1">
    <source>
        <dbReference type="PROSITE" id="PS51819"/>
    </source>
</evidence>
<reference evidence="2 3" key="1">
    <citation type="submission" date="2019-07" db="EMBL/GenBank/DDBJ databases">
        <authorList>
            <person name="Park Y.J."/>
            <person name="Jeong S.E."/>
            <person name="Jung H.S."/>
        </authorList>
    </citation>
    <scope>NUCLEOTIDE SEQUENCE [LARGE SCALE GENOMIC DNA]</scope>
    <source>
        <strain evidence="3">P16(2019)</strain>
    </source>
</reference>
<dbReference type="Proteomes" id="UP000318521">
    <property type="component" value="Unassembled WGS sequence"/>
</dbReference>
<evidence type="ECO:0000313" key="2">
    <source>
        <dbReference type="EMBL" id="TSB46140.1"/>
    </source>
</evidence>
<proteinExistence type="predicted"/>
<evidence type="ECO:0000313" key="3">
    <source>
        <dbReference type="Proteomes" id="UP000318521"/>
    </source>
</evidence>
<comment type="caution">
    <text evidence="2">The sequence shown here is derived from an EMBL/GenBank/DDBJ whole genome shotgun (WGS) entry which is preliminary data.</text>
</comment>
<name>A0A553ZXG3_9BACI</name>
<dbReference type="Pfam" id="PF00903">
    <property type="entry name" value="Glyoxalase"/>
    <property type="match status" value="1"/>
</dbReference>
<protein>
    <submittedName>
        <fullName evidence="2">Glyoxalase</fullName>
    </submittedName>
</protein>
<dbReference type="OrthoDB" id="9813630at2"/>
<organism evidence="2 3">
    <name type="scientific">Alkalicoccobacillus porphyridii</name>
    <dbReference type="NCBI Taxonomy" id="2597270"/>
    <lineage>
        <taxon>Bacteria</taxon>
        <taxon>Bacillati</taxon>
        <taxon>Bacillota</taxon>
        <taxon>Bacilli</taxon>
        <taxon>Bacillales</taxon>
        <taxon>Bacillaceae</taxon>
        <taxon>Alkalicoccobacillus</taxon>
    </lineage>
</organism>
<dbReference type="PANTHER" id="PTHR39175">
    <property type="entry name" value="FAMILY PROTEIN, PUTATIVE (AFU_ORTHOLOGUE AFUA_3G15060)-RELATED"/>
    <property type="match status" value="1"/>
</dbReference>
<accession>A0A553ZXG3</accession>